<keyword evidence="1" id="KW-0238">DNA-binding</keyword>
<reference evidence="1 2" key="1">
    <citation type="submission" date="2020-07" db="EMBL/GenBank/DDBJ databases">
        <title>Sequencing the genomes of 1000 actinobacteria strains.</title>
        <authorList>
            <person name="Klenk H.-P."/>
        </authorList>
    </citation>
    <scope>NUCLEOTIDE SEQUENCE [LARGE SCALE GENOMIC DNA]</scope>
    <source>
        <strain evidence="1 2">DSM 22083</strain>
    </source>
</reference>
<dbReference type="CDD" id="cd00090">
    <property type="entry name" value="HTH_ARSR"/>
    <property type="match status" value="1"/>
</dbReference>
<name>A0A7Y9LF71_9ACTN</name>
<dbReference type="InterPro" id="IPR036388">
    <property type="entry name" value="WH-like_DNA-bd_sf"/>
</dbReference>
<keyword evidence="2" id="KW-1185">Reference proteome</keyword>
<dbReference type="SUPFAM" id="SSF46785">
    <property type="entry name" value="Winged helix' DNA-binding domain"/>
    <property type="match status" value="1"/>
</dbReference>
<dbReference type="GO" id="GO:0003677">
    <property type="term" value="F:DNA binding"/>
    <property type="evidence" value="ECO:0007669"/>
    <property type="project" value="UniProtKB-KW"/>
</dbReference>
<accession>A0A7Y9LF71</accession>
<dbReference type="EMBL" id="JACCBU010000001">
    <property type="protein sequence ID" value="NYE73801.1"/>
    <property type="molecule type" value="Genomic_DNA"/>
</dbReference>
<protein>
    <submittedName>
        <fullName evidence="1">DNA-binding transcriptional ArsR family regulator</fullName>
    </submittedName>
</protein>
<sequence>MNDIEVIADPAAAVVALDPGRARLLGELRKPASAAELAGRLGLPRQKINYHLRQLEQHGLVEVAENRTWGGLTERRLVATAAGYVVSPEALGAAGGGPDQIRDRLSASYLIALGARLIRELAALARTAARRRSRLHVYGLDTELRFASTADRAAFAEELTTAVTRLAAKYHDEGAPNGRWHRLVIAVHPRPAAAEREDQPS</sequence>
<dbReference type="RefSeq" id="WP_179755574.1">
    <property type="nucleotide sequence ID" value="NZ_JACCBU010000001.1"/>
</dbReference>
<dbReference type="AlphaFoldDB" id="A0A7Y9LF71"/>
<gene>
    <name evidence="1" type="ORF">BKA15_005130</name>
</gene>
<dbReference type="Pfam" id="PF12840">
    <property type="entry name" value="HTH_20"/>
    <property type="match status" value="1"/>
</dbReference>
<evidence type="ECO:0000313" key="1">
    <source>
        <dbReference type="EMBL" id="NYE73801.1"/>
    </source>
</evidence>
<dbReference type="Gene3D" id="1.10.10.10">
    <property type="entry name" value="Winged helix-like DNA-binding domain superfamily/Winged helix DNA-binding domain"/>
    <property type="match status" value="1"/>
</dbReference>
<dbReference type="Proteomes" id="UP000569914">
    <property type="component" value="Unassembled WGS sequence"/>
</dbReference>
<comment type="caution">
    <text evidence="1">The sequence shown here is derived from an EMBL/GenBank/DDBJ whole genome shotgun (WGS) entry which is preliminary data.</text>
</comment>
<dbReference type="InterPro" id="IPR036390">
    <property type="entry name" value="WH_DNA-bd_sf"/>
</dbReference>
<organism evidence="1 2">
    <name type="scientific">Microlunatus parietis</name>
    <dbReference type="NCBI Taxonomy" id="682979"/>
    <lineage>
        <taxon>Bacteria</taxon>
        <taxon>Bacillati</taxon>
        <taxon>Actinomycetota</taxon>
        <taxon>Actinomycetes</taxon>
        <taxon>Propionibacteriales</taxon>
        <taxon>Propionibacteriaceae</taxon>
        <taxon>Microlunatus</taxon>
    </lineage>
</organism>
<dbReference type="InterPro" id="IPR011991">
    <property type="entry name" value="ArsR-like_HTH"/>
</dbReference>
<proteinExistence type="predicted"/>
<evidence type="ECO:0000313" key="2">
    <source>
        <dbReference type="Proteomes" id="UP000569914"/>
    </source>
</evidence>